<feature type="signal peptide" evidence="6">
    <location>
        <begin position="1"/>
        <end position="33"/>
    </location>
</feature>
<keyword evidence="3" id="KW-0378">Hydrolase</keyword>
<keyword evidence="6" id="KW-0732">Signal</keyword>
<gene>
    <name evidence="8" type="ORF">ACFQQL_16625</name>
</gene>
<dbReference type="PANTHER" id="PTHR43301">
    <property type="entry name" value="ARABINAN ENDO-1,5-ALPHA-L-ARABINOSIDASE"/>
    <property type="match status" value="1"/>
</dbReference>
<feature type="chain" id="PRO_5047186706" evidence="6">
    <location>
        <begin position="34"/>
        <end position="765"/>
    </location>
</feature>
<dbReference type="InterPro" id="IPR006710">
    <property type="entry name" value="Glyco_hydro_43"/>
</dbReference>
<proteinExistence type="inferred from homology"/>
<dbReference type="Pfam" id="PF17851">
    <property type="entry name" value="GH43_C2"/>
    <property type="match status" value="1"/>
</dbReference>
<dbReference type="InterPro" id="IPR050727">
    <property type="entry name" value="GH43_arabinanases"/>
</dbReference>
<dbReference type="Gene3D" id="2.60.120.200">
    <property type="match status" value="1"/>
</dbReference>
<dbReference type="Gene3D" id="2.115.10.20">
    <property type="entry name" value="Glycosyl hydrolase domain, family 43"/>
    <property type="match status" value="1"/>
</dbReference>
<dbReference type="Proteomes" id="UP001596455">
    <property type="component" value="Unassembled WGS sequence"/>
</dbReference>
<evidence type="ECO:0000256" key="3">
    <source>
        <dbReference type="ARBA" id="ARBA00022801"/>
    </source>
</evidence>
<evidence type="ECO:0000256" key="6">
    <source>
        <dbReference type="SAM" id="SignalP"/>
    </source>
</evidence>
<evidence type="ECO:0000256" key="2">
    <source>
        <dbReference type="ARBA" id="ARBA00009865"/>
    </source>
</evidence>
<dbReference type="InterPro" id="IPR041542">
    <property type="entry name" value="GH43_C2"/>
</dbReference>
<evidence type="ECO:0000313" key="9">
    <source>
        <dbReference type="Proteomes" id="UP001596455"/>
    </source>
</evidence>
<feature type="region of interest" description="Disordered" evidence="5">
    <location>
        <begin position="154"/>
        <end position="178"/>
    </location>
</feature>
<evidence type="ECO:0000256" key="5">
    <source>
        <dbReference type="SAM" id="MobiDB-lite"/>
    </source>
</evidence>
<evidence type="ECO:0000256" key="1">
    <source>
        <dbReference type="ARBA" id="ARBA00004834"/>
    </source>
</evidence>
<feature type="domain" description="Beta-xylosidase C-terminal Concanavalin A-like" evidence="7">
    <location>
        <begin position="560"/>
        <end position="717"/>
    </location>
</feature>
<dbReference type="SUPFAM" id="SSF49899">
    <property type="entry name" value="Concanavalin A-like lectins/glucanases"/>
    <property type="match status" value="1"/>
</dbReference>
<accession>A0ABW2QFK6</accession>
<comment type="pathway">
    <text evidence="1">Glycan metabolism; L-arabinan degradation.</text>
</comment>
<dbReference type="PANTHER" id="PTHR43301:SF3">
    <property type="entry name" value="ARABINAN ENDO-1,5-ALPHA-L-ARABINOSIDASE A-RELATED"/>
    <property type="match status" value="1"/>
</dbReference>
<protein>
    <submittedName>
        <fullName evidence="8">Family 43 glycosylhydrolase</fullName>
    </submittedName>
</protein>
<comment type="similarity">
    <text evidence="2">Belongs to the glycosyl hydrolase 43 family.</text>
</comment>
<dbReference type="EMBL" id="JBHTCQ010000004">
    <property type="protein sequence ID" value="MFC7406747.1"/>
    <property type="molecule type" value="Genomic_DNA"/>
</dbReference>
<keyword evidence="4" id="KW-0326">Glycosidase</keyword>
<keyword evidence="9" id="KW-1185">Reference proteome</keyword>
<reference evidence="9" key="1">
    <citation type="journal article" date="2019" name="Int. J. Syst. Evol. Microbiol.">
        <title>The Global Catalogue of Microorganisms (GCM) 10K type strain sequencing project: providing services to taxonomists for standard genome sequencing and annotation.</title>
        <authorList>
            <consortium name="The Broad Institute Genomics Platform"/>
            <consortium name="The Broad Institute Genome Sequencing Center for Infectious Disease"/>
            <person name="Wu L."/>
            <person name="Ma J."/>
        </authorList>
    </citation>
    <scope>NUCLEOTIDE SEQUENCE [LARGE SCALE GENOMIC DNA]</scope>
    <source>
        <strain evidence="9">JCM 1490</strain>
    </source>
</reference>
<organism evidence="8 9">
    <name type="scientific">Georgenia alba</name>
    <dbReference type="NCBI Taxonomy" id="2233858"/>
    <lineage>
        <taxon>Bacteria</taxon>
        <taxon>Bacillati</taxon>
        <taxon>Actinomycetota</taxon>
        <taxon>Actinomycetes</taxon>
        <taxon>Micrococcales</taxon>
        <taxon>Bogoriellaceae</taxon>
        <taxon>Georgenia</taxon>
    </lineage>
</organism>
<evidence type="ECO:0000259" key="7">
    <source>
        <dbReference type="Pfam" id="PF17851"/>
    </source>
</evidence>
<dbReference type="CDD" id="cd18616">
    <property type="entry name" value="GH43_ABN-like"/>
    <property type="match status" value="1"/>
</dbReference>
<name>A0ABW2QFK6_9MICO</name>
<evidence type="ECO:0000313" key="8">
    <source>
        <dbReference type="EMBL" id="MFC7406747.1"/>
    </source>
</evidence>
<dbReference type="RefSeq" id="WP_382396281.1">
    <property type="nucleotide sequence ID" value="NZ_JBHTCQ010000004.1"/>
</dbReference>
<dbReference type="SUPFAM" id="SSF75005">
    <property type="entry name" value="Arabinanase/levansucrase/invertase"/>
    <property type="match status" value="1"/>
</dbReference>
<dbReference type="InterPro" id="IPR013320">
    <property type="entry name" value="ConA-like_dom_sf"/>
</dbReference>
<comment type="caution">
    <text evidence="8">The sequence shown here is derived from an EMBL/GenBank/DDBJ whole genome shotgun (WGS) entry which is preliminary data.</text>
</comment>
<evidence type="ECO:0000256" key="4">
    <source>
        <dbReference type="ARBA" id="ARBA00023295"/>
    </source>
</evidence>
<sequence>MMVPHRPLPRRVRRSLAPLLAVLLLLAATPAGAAPGDPETRVTYENPVTDGFSDTYADPAVIQGKDGWWYVYATADPLVSGGDFGLMHMARTRDWVDWEYLGTIFDESDKPGYAAQDALLWAPDIRYVDGRYVLYFTVTDTVLNDGPDTAIGVATSPRPEGPFTVAPEPIVEPRPREEGEGFVGTIDPAGFTDADGQNYLYFGAYDGGFWGAEVSDDGLSVTGEHTRLTVGDRYEGGYVVRHDDWYYFMGSSANCCAGPTTGYTVSSGRSRSPLGPFVDDTGQSLLDPYVGGTNVIHQNGNEFIGVGHHAVATDVTGRDWMVYHGIDRGRPWLEEPFGVNRRPTLIDPIDWIDGWPRVRAGAGPSAGPQVPPVTESALGIVSDDPAAGGTRGLVAGPADPLGGETARLHGSARTAARAPEGRVRVRLDVTRLDRPVSVTLGARRDSVVATVDPRAGTLAVATTSGRATEVVTDRYAVAPAWQTLVLEVDGPEVLAQVSESDLSDPAAEVRVTRGGLDLPSAPVRLRGGGAVLDNLTVAEPAVEATETVPVPEPGAEILTEDFDSTDLEGWSWVRQNADARVSGGALSWPVEEGELVGPENPAGVLLRDAPSDEDWMVETRLELDLDVREEQNFQQAGLVVYRDDDDFARLSKVAIGGTRQVEFGRERPEADDLSYGGSIVGRPGRDQTWLRIAHHLNADGEHLYRAATSHDGESWTWGAVWTFEPGEAPRIGLVSQGGARPEVTARFAYLRFHETTWPSSEVPRS</sequence>
<dbReference type="Pfam" id="PF04616">
    <property type="entry name" value="Glyco_hydro_43"/>
    <property type="match status" value="1"/>
</dbReference>
<dbReference type="InterPro" id="IPR023296">
    <property type="entry name" value="Glyco_hydro_beta-prop_sf"/>
</dbReference>